<dbReference type="OMA" id="ASHRRIC"/>
<accession>A0A672K381</accession>
<dbReference type="CDD" id="cd03590">
    <property type="entry name" value="CLECT_DC-SIGN_like"/>
    <property type="match status" value="1"/>
</dbReference>
<keyword evidence="2" id="KW-1015">Disulfide bond</keyword>
<protein>
    <recommendedName>
        <fullName evidence="5">C-type lectin domain-containing protein</fullName>
    </recommendedName>
</protein>
<proteinExistence type="predicted"/>
<keyword evidence="1" id="KW-0430">Lectin</keyword>
<dbReference type="SUPFAM" id="SSF56436">
    <property type="entry name" value="C-type lectin-like"/>
    <property type="match status" value="1"/>
</dbReference>
<dbReference type="PROSITE" id="PS50041">
    <property type="entry name" value="C_TYPE_LECTIN_2"/>
    <property type="match status" value="1"/>
</dbReference>
<dbReference type="InterPro" id="IPR018378">
    <property type="entry name" value="C-type_lectin_CS"/>
</dbReference>
<reference evidence="6" key="1">
    <citation type="submission" date="2025-08" db="UniProtKB">
        <authorList>
            <consortium name="Ensembl"/>
        </authorList>
    </citation>
    <scope>IDENTIFICATION</scope>
</reference>
<evidence type="ECO:0000313" key="7">
    <source>
        <dbReference type="Proteomes" id="UP000472262"/>
    </source>
</evidence>
<sequence>MSGIVNDSMDEGSIMDSEDRIERIVDIYISAEARLTSYLSSSGSDGVKVRSSRAAAVCLGLLCVLLLTAVIVLCFHINTKSTNYTQERQQLLTKITNLTEERDQLLTNNMNLTEERDQLLIRNENLTSERQLLIFQNGNLTKERDQLKSEENELQKRFADGWKCHQSSLYFISSEMKSWTESRRYCTERAADLVIINNIEEQDFVKNISGVANVWIGLTDTDVEGTWKWVDGSNMTSGFWETGQPNTEEEDCALTHSPGWADFPCGFTFKWICEKSIFK</sequence>
<dbReference type="Pfam" id="PF00059">
    <property type="entry name" value="Lectin_C"/>
    <property type="match status" value="1"/>
</dbReference>
<name>A0A672K381_SINGR</name>
<evidence type="ECO:0000259" key="5">
    <source>
        <dbReference type="PROSITE" id="PS50041"/>
    </source>
</evidence>
<organism evidence="6 7">
    <name type="scientific">Sinocyclocheilus grahami</name>
    <name type="common">Dianchi golden-line fish</name>
    <name type="synonym">Barbus grahami</name>
    <dbReference type="NCBI Taxonomy" id="75366"/>
    <lineage>
        <taxon>Eukaryota</taxon>
        <taxon>Metazoa</taxon>
        <taxon>Chordata</taxon>
        <taxon>Craniata</taxon>
        <taxon>Vertebrata</taxon>
        <taxon>Euteleostomi</taxon>
        <taxon>Actinopterygii</taxon>
        <taxon>Neopterygii</taxon>
        <taxon>Teleostei</taxon>
        <taxon>Ostariophysi</taxon>
        <taxon>Cypriniformes</taxon>
        <taxon>Cyprinidae</taxon>
        <taxon>Cyprininae</taxon>
        <taxon>Sinocyclocheilus</taxon>
    </lineage>
</organism>
<evidence type="ECO:0000256" key="2">
    <source>
        <dbReference type="ARBA" id="ARBA00023157"/>
    </source>
</evidence>
<feature type="coiled-coil region" evidence="3">
    <location>
        <begin position="81"/>
        <end position="157"/>
    </location>
</feature>
<dbReference type="InterPro" id="IPR050111">
    <property type="entry name" value="C-type_lectin/snaclec_domain"/>
</dbReference>
<dbReference type="InterPro" id="IPR001304">
    <property type="entry name" value="C-type_lectin-like"/>
</dbReference>
<keyword evidence="4" id="KW-0812">Transmembrane</keyword>
<evidence type="ECO:0000256" key="1">
    <source>
        <dbReference type="ARBA" id="ARBA00022734"/>
    </source>
</evidence>
<evidence type="ECO:0000313" key="6">
    <source>
        <dbReference type="Ensembl" id="ENSSGRP00000003087.1"/>
    </source>
</evidence>
<dbReference type="InParanoid" id="A0A672K381"/>
<dbReference type="InterPro" id="IPR033989">
    <property type="entry name" value="CD209-like_CTLD"/>
</dbReference>
<evidence type="ECO:0000256" key="4">
    <source>
        <dbReference type="SAM" id="Phobius"/>
    </source>
</evidence>
<keyword evidence="3" id="KW-0175">Coiled coil</keyword>
<reference evidence="6" key="2">
    <citation type="submission" date="2025-09" db="UniProtKB">
        <authorList>
            <consortium name="Ensembl"/>
        </authorList>
    </citation>
    <scope>IDENTIFICATION</scope>
</reference>
<dbReference type="SMART" id="SM00034">
    <property type="entry name" value="CLECT"/>
    <property type="match status" value="1"/>
</dbReference>
<dbReference type="SUPFAM" id="SSF90257">
    <property type="entry name" value="Myosin rod fragments"/>
    <property type="match status" value="1"/>
</dbReference>
<dbReference type="Gene3D" id="3.10.100.10">
    <property type="entry name" value="Mannose-Binding Protein A, subunit A"/>
    <property type="match status" value="1"/>
</dbReference>
<dbReference type="Ensembl" id="ENSSGRT00000003360.1">
    <property type="protein sequence ID" value="ENSSGRP00000003087.1"/>
    <property type="gene ID" value="ENSSGRG00000001950.1"/>
</dbReference>
<dbReference type="Proteomes" id="UP000472262">
    <property type="component" value="Unassembled WGS sequence"/>
</dbReference>
<dbReference type="Gene3D" id="1.20.5.400">
    <property type="match status" value="1"/>
</dbReference>
<dbReference type="GO" id="GO:0030246">
    <property type="term" value="F:carbohydrate binding"/>
    <property type="evidence" value="ECO:0007669"/>
    <property type="project" value="UniProtKB-KW"/>
</dbReference>
<keyword evidence="4" id="KW-1133">Transmembrane helix</keyword>
<dbReference type="InterPro" id="IPR016187">
    <property type="entry name" value="CTDL_fold"/>
</dbReference>
<dbReference type="PANTHER" id="PTHR22803">
    <property type="entry name" value="MANNOSE, PHOSPHOLIPASE, LECTIN RECEPTOR RELATED"/>
    <property type="match status" value="1"/>
</dbReference>
<dbReference type="InterPro" id="IPR016186">
    <property type="entry name" value="C-type_lectin-like/link_sf"/>
</dbReference>
<dbReference type="AlphaFoldDB" id="A0A672K381"/>
<keyword evidence="4" id="KW-0472">Membrane</keyword>
<feature type="transmembrane region" description="Helical" evidence="4">
    <location>
        <begin position="54"/>
        <end position="78"/>
    </location>
</feature>
<feature type="domain" description="C-type lectin" evidence="5">
    <location>
        <begin position="165"/>
        <end position="274"/>
    </location>
</feature>
<keyword evidence="7" id="KW-1185">Reference proteome</keyword>
<evidence type="ECO:0000256" key="3">
    <source>
        <dbReference type="SAM" id="Coils"/>
    </source>
</evidence>
<dbReference type="PROSITE" id="PS00615">
    <property type="entry name" value="C_TYPE_LECTIN_1"/>
    <property type="match status" value="1"/>
</dbReference>